<evidence type="ECO:0000313" key="13">
    <source>
        <dbReference type="EMBL" id="CAG7637897.1"/>
    </source>
</evidence>
<comment type="function">
    <text evidence="1">Thiol-specific peroxidase that catalyzes the reduction of hydrogen peroxide and organic hydroperoxides to water and alcohols, respectively. Plays a role in cell protection against oxidative stress by detoxifying peroxides and as sensor of hydrogen peroxide-mediated signaling events.</text>
</comment>
<evidence type="ECO:0000259" key="12">
    <source>
        <dbReference type="PROSITE" id="PS51352"/>
    </source>
</evidence>
<dbReference type="GO" id="GO:0005737">
    <property type="term" value="C:cytoplasm"/>
    <property type="evidence" value="ECO:0007669"/>
    <property type="project" value="TreeGrafter"/>
</dbReference>
<proteinExistence type="inferred from homology"/>
<keyword evidence="6" id="KW-1015">Disulfide bond</keyword>
<gene>
    <name evidence="13" type="primary">resA_6</name>
    <name evidence="13" type="ORF">PAESOLCIP111_03891</name>
</gene>
<evidence type="ECO:0000256" key="11">
    <source>
        <dbReference type="ARBA" id="ARBA00049091"/>
    </source>
</evidence>
<evidence type="ECO:0000256" key="9">
    <source>
        <dbReference type="ARBA" id="ARBA00038489"/>
    </source>
</evidence>
<dbReference type="InterPro" id="IPR000866">
    <property type="entry name" value="AhpC/TSA"/>
</dbReference>
<dbReference type="PANTHER" id="PTHR42801">
    <property type="entry name" value="THIOREDOXIN-DEPENDENT PEROXIDE REDUCTASE"/>
    <property type="match status" value="1"/>
</dbReference>
<evidence type="ECO:0000256" key="7">
    <source>
        <dbReference type="ARBA" id="ARBA00023284"/>
    </source>
</evidence>
<protein>
    <recommendedName>
        <fullName evidence="2">thioredoxin-dependent peroxiredoxin</fullName>
        <ecNumber evidence="2">1.11.1.24</ecNumber>
    </recommendedName>
    <alternativeName>
        <fullName evidence="10">Bacterioferritin comigratory protein</fullName>
    </alternativeName>
    <alternativeName>
        <fullName evidence="8">Thioredoxin peroxidase</fullName>
    </alternativeName>
</protein>
<dbReference type="GO" id="GO:0034599">
    <property type="term" value="P:cellular response to oxidative stress"/>
    <property type="evidence" value="ECO:0007669"/>
    <property type="project" value="TreeGrafter"/>
</dbReference>
<dbReference type="Proteomes" id="UP000693672">
    <property type="component" value="Unassembled WGS sequence"/>
</dbReference>
<dbReference type="RefSeq" id="WP_218093628.1">
    <property type="nucleotide sequence ID" value="NZ_CAJVAS010000018.1"/>
</dbReference>
<name>A0A916NQK7_9BACL</name>
<evidence type="ECO:0000256" key="4">
    <source>
        <dbReference type="ARBA" id="ARBA00022862"/>
    </source>
</evidence>
<keyword evidence="7" id="KW-0676">Redox-active center</keyword>
<evidence type="ECO:0000256" key="1">
    <source>
        <dbReference type="ARBA" id="ARBA00003330"/>
    </source>
</evidence>
<organism evidence="13 14">
    <name type="scientific">Paenibacillus solanacearum</name>
    <dbReference type="NCBI Taxonomy" id="2048548"/>
    <lineage>
        <taxon>Bacteria</taxon>
        <taxon>Bacillati</taxon>
        <taxon>Bacillota</taxon>
        <taxon>Bacilli</taxon>
        <taxon>Bacillales</taxon>
        <taxon>Paenibacillaceae</taxon>
        <taxon>Paenibacillus</taxon>
    </lineage>
</organism>
<dbReference type="AlphaFoldDB" id="A0A916NQK7"/>
<dbReference type="EC" id="1.11.1.24" evidence="2"/>
<dbReference type="PROSITE" id="PS51352">
    <property type="entry name" value="THIOREDOXIN_2"/>
    <property type="match status" value="1"/>
</dbReference>
<evidence type="ECO:0000256" key="5">
    <source>
        <dbReference type="ARBA" id="ARBA00023002"/>
    </source>
</evidence>
<dbReference type="InterPro" id="IPR013766">
    <property type="entry name" value="Thioredoxin_domain"/>
</dbReference>
<dbReference type="EMBL" id="CAJVAS010000018">
    <property type="protein sequence ID" value="CAG7637897.1"/>
    <property type="molecule type" value="Genomic_DNA"/>
</dbReference>
<keyword evidence="4" id="KW-0049">Antioxidant</keyword>
<dbReference type="InterPro" id="IPR050924">
    <property type="entry name" value="Peroxiredoxin_BCP/PrxQ"/>
</dbReference>
<dbReference type="CDD" id="cd02970">
    <property type="entry name" value="PRX_like2"/>
    <property type="match status" value="1"/>
</dbReference>
<dbReference type="Pfam" id="PF00578">
    <property type="entry name" value="AhpC-TSA"/>
    <property type="match status" value="1"/>
</dbReference>
<accession>A0A916NQK7</accession>
<keyword evidence="14" id="KW-1185">Reference proteome</keyword>
<comment type="caution">
    <text evidence="13">The sequence shown here is derived from an EMBL/GenBank/DDBJ whole genome shotgun (WGS) entry which is preliminary data.</text>
</comment>
<evidence type="ECO:0000256" key="2">
    <source>
        <dbReference type="ARBA" id="ARBA00013017"/>
    </source>
</evidence>
<evidence type="ECO:0000256" key="6">
    <source>
        <dbReference type="ARBA" id="ARBA00023157"/>
    </source>
</evidence>
<reference evidence="13" key="1">
    <citation type="submission" date="2021-06" db="EMBL/GenBank/DDBJ databases">
        <authorList>
            <person name="Criscuolo A."/>
        </authorList>
    </citation>
    <scope>NUCLEOTIDE SEQUENCE</scope>
    <source>
        <strain evidence="13">CIP111600</strain>
    </source>
</reference>
<evidence type="ECO:0000313" key="14">
    <source>
        <dbReference type="Proteomes" id="UP000693672"/>
    </source>
</evidence>
<evidence type="ECO:0000256" key="3">
    <source>
        <dbReference type="ARBA" id="ARBA00022559"/>
    </source>
</evidence>
<keyword evidence="3" id="KW-0575">Peroxidase</keyword>
<evidence type="ECO:0000256" key="10">
    <source>
        <dbReference type="ARBA" id="ARBA00041373"/>
    </source>
</evidence>
<feature type="domain" description="Thioredoxin" evidence="12">
    <location>
        <begin position="48"/>
        <end position="219"/>
    </location>
</feature>
<dbReference type="PANTHER" id="PTHR42801:SF7">
    <property type="entry name" value="SLL1159 PROTEIN"/>
    <property type="match status" value="1"/>
</dbReference>
<dbReference type="GO" id="GO:0045454">
    <property type="term" value="P:cell redox homeostasis"/>
    <property type="evidence" value="ECO:0007669"/>
    <property type="project" value="TreeGrafter"/>
</dbReference>
<dbReference type="GO" id="GO:0008379">
    <property type="term" value="F:thioredoxin peroxidase activity"/>
    <property type="evidence" value="ECO:0007669"/>
    <property type="project" value="TreeGrafter"/>
</dbReference>
<comment type="catalytic activity">
    <reaction evidence="11">
        <text>a hydroperoxide + [thioredoxin]-dithiol = an alcohol + [thioredoxin]-disulfide + H2O</text>
        <dbReference type="Rhea" id="RHEA:62620"/>
        <dbReference type="Rhea" id="RHEA-COMP:10698"/>
        <dbReference type="Rhea" id="RHEA-COMP:10700"/>
        <dbReference type="ChEBI" id="CHEBI:15377"/>
        <dbReference type="ChEBI" id="CHEBI:29950"/>
        <dbReference type="ChEBI" id="CHEBI:30879"/>
        <dbReference type="ChEBI" id="CHEBI:35924"/>
        <dbReference type="ChEBI" id="CHEBI:50058"/>
        <dbReference type="EC" id="1.11.1.24"/>
    </reaction>
</comment>
<keyword evidence="5" id="KW-0560">Oxidoreductase</keyword>
<evidence type="ECO:0000256" key="8">
    <source>
        <dbReference type="ARBA" id="ARBA00032824"/>
    </source>
</evidence>
<comment type="similarity">
    <text evidence="9">Belongs to the peroxiredoxin family. BCP/PrxQ subfamily.</text>
</comment>
<sequence length="219" mass="24399">MSNPQIATLQQQLEAMTKHGLEVLPKEVTEAFERQIGELRESGAAKGLTVGAKAPDFTLSNHAGDNVNLSEELAKGPVILTFYRGEWCPFCNLELRAYQRIMDDIRESGAQLLAISPLTPDRSLSMQSKNELSFHVLSDSGNHTAEAYALKFKLPEPLQHIYRSLGFALEQFNGDESWELPVPATYVIDTKGTIRLASVNPDYRTRMEPGDVLSFVRSM</sequence>